<feature type="signal peptide" evidence="1">
    <location>
        <begin position="1"/>
        <end position="20"/>
    </location>
</feature>
<name>A0A4U0XJR6_9PEZI</name>
<dbReference type="AlphaFoldDB" id="A0A4U0XJR6"/>
<protein>
    <recommendedName>
        <fullName evidence="4">Heme haloperoxidase family profile domain-containing protein</fullName>
    </recommendedName>
</protein>
<evidence type="ECO:0000313" key="2">
    <source>
        <dbReference type="EMBL" id="TKA75623.1"/>
    </source>
</evidence>
<dbReference type="Proteomes" id="UP000309340">
    <property type="component" value="Unassembled WGS sequence"/>
</dbReference>
<keyword evidence="3" id="KW-1185">Reference proteome</keyword>
<evidence type="ECO:0000256" key="1">
    <source>
        <dbReference type="SAM" id="SignalP"/>
    </source>
</evidence>
<comment type="caution">
    <text evidence="2">The sequence shown here is derived from an EMBL/GenBank/DDBJ whole genome shotgun (WGS) entry which is preliminary data.</text>
</comment>
<sequence>MPRNLIVCLSALATIGSVVAQRPANTSICDYYTTALLTDNSAANQYTLLTLLVNTAVIGNYTEPSNGVLVPGILNPNGVYNGTAVNLLPYFNGCDISTNNDTVFNLTTNPPISQNFLDGGGAVPLMHNLPANDTTSNQYFLLTHLYQYFGVLLGCSKYNTAGFPAYGGVGSMYRVHQYMALDPNEIGYFITQVGLSAASFGVASSDINAVANALFSLFSYKCSPPVTVVPAQGKVLDSICVDSESRHREFLFDQLNGFDVVDLSVFISDSNQLNDIEPHHVLLSDNLVSFSDQDKDQ</sequence>
<dbReference type="STRING" id="329884.A0A4U0XJR6"/>
<reference evidence="2 3" key="1">
    <citation type="submission" date="2017-03" db="EMBL/GenBank/DDBJ databases">
        <title>Genomes of endolithic fungi from Antarctica.</title>
        <authorList>
            <person name="Coleine C."/>
            <person name="Masonjones S."/>
            <person name="Stajich J.E."/>
        </authorList>
    </citation>
    <scope>NUCLEOTIDE SEQUENCE [LARGE SCALE GENOMIC DNA]</scope>
    <source>
        <strain evidence="2 3">CCFEE 5184</strain>
    </source>
</reference>
<accession>A0A4U0XJR6</accession>
<dbReference type="OrthoDB" id="2110578at2759"/>
<evidence type="ECO:0008006" key="4">
    <source>
        <dbReference type="Google" id="ProtNLM"/>
    </source>
</evidence>
<keyword evidence="1" id="KW-0732">Signal</keyword>
<feature type="chain" id="PRO_5020191820" description="Heme haloperoxidase family profile domain-containing protein" evidence="1">
    <location>
        <begin position="21"/>
        <end position="297"/>
    </location>
</feature>
<gene>
    <name evidence="2" type="ORF">B0A55_04894</name>
</gene>
<dbReference type="EMBL" id="NAJQ01000187">
    <property type="protein sequence ID" value="TKA75623.1"/>
    <property type="molecule type" value="Genomic_DNA"/>
</dbReference>
<evidence type="ECO:0000313" key="3">
    <source>
        <dbReference type="Proteomes" id="UP000309340"/>
    </source>
</evidence>
<proteinExistence type="predicted"/>
<organism evidence="2 3">
    <name type="scientific">Friedmanniomyces simplex</name>
    <dbReference type="NCBI Taxonomy" id="329884"/>
    <lineage>
        <taxon>Eukaryota</taxon>
        <taxon>Fungi</taxon>
        <taxon>Dikarya</taxon>
        <taxon>Ascomycota</taxon>
        <taxon>Pezizomycotina</taxon>
        <taxon>Dothideomycetes</taxon>
        <taxon>Dothideomycetidae</taxon>
        <taxon>Mycosphaerellales</taxon>
        <taxon>Teratosphaeriaceae</taxon>
        <taxon>Friedmanniomyces</taxon>
    </lineage>
</organism>